<dbReference type="EMBL" id="CCKQ01005917">
    <property type="protein sequence ID" value="CDW77187.1"/>
    <property type="molecule type" value="Genomic_DNA"/>
</dbReference>
<dbReference type="Gene3D" id="3.30.479.30">
    <property type="entry name" value="Band 7 domain"/>
    <property type="match status" value="1"/>
</dbReference>
<dbReference type="Pfam" id="PF16200">
    <property type="entry name" value="Band_7_C"/>
    <property type="match status" value="1"/>
</dbReference>
<dbReference type="PRINTS" id="PR00721">
    <property type="entry name" value="STOMATIN"/>
</dbReference>
<organism evidence="5 6">
    <name type="scientific">Stylonychia lemnae</name>
    <name type="common">Ciliate</name>
    <dbReference type="NCBI Taxonomy" id="5949"/>
    <lineage>
        <taxon>Eukaryota</taxon>
        <taxon>Sar</taxon>
        <taxon>Alveolata</taxon>
        <taxon>Ciliophora</taxon>
        <taxon>Intramacronucleata</taxon>
        <taxon>Spirotrichea</taxon>
        <taxon>Stichotrichia</taxon>
        <taxon>Sporadotrichida</taxon>
        <taxon>Oxytrichidae</taxon>
        <taxon>Stylonychinae</taxon>
        <taxon>Stylonychia</taxon>
    </lineage>
</organism>
<dbReference type="PANTHER" id="PTHR43327:SF10">
    <property type="entry name" value="STOMATIN-LIKE PROTEIN 2, MITOCHONDRIAL"/>
    <property type="match status" value="1"/>
</dbReference>
<evidence type="ECO:0000313" key="5">
    <source>
        <dbReference type="EMBL" id="CDW77187.1"/>
    </source>
</evidence>
<dbReference type="PANTHER" id="PTHR43327">
    <property type="entry name" value="STOMATIN-LIKE PROTEIN 2, MITOCHONDRIAL"/>
    <property type="match status" value="1"/>
</dbReference>
<dbReference type="GO" id="GO:0005886">
    <property type="term" value="C:plasma membrane"/>
    <property type="evidence" value="ECO:0007669"/>
    <property type="project" value="UniProtKB-ARBA"/>
</dbReference>
<reference evidence="5 6" key="1">
    <citation type="submission" date="2014-06" db="EMBL/GenBank/DDBJ databases">
        <authorList>
            <person name="Swart Estienne"/>
        </authorList>
    </citation>
    <scope>NUCLEOTIDE SEQUENCE [LARGE SCALE GENOMIC DNA]</scope>
    <source>
        <strain evidence="5 6">130c</strain>
    </source>
</reference>
<dbReference type="FunCoup" id="A0A078A4T2">
    <property type="interactions" value="533"/>
</dbReference>
<dbReference type="GO" id="GO:0005739">
    <property type="term" value="C:mitochondrion"/>
    <property type="evidence" value="ECO:0007669"/>
    <property type="project" value="UniProtKB-SubCell"/>
</dbReference>
<name>A0A078A4T2_STYLE</name>
<evidence type="ECO:0000256" key="1">
    <source>
        <dbReference type="ARBA" id="ARBA00004173"/>
    </source>
</evidence>
<dbReference type="InterPro" id="IPR032435">
    <property type="entry name" value="STML2-like_C"/>
</dbReference>
<dbReference type="InterPro" id="IPR036013">
    <property type="entry name" value="Band_7/SPFH_dom_sf"/>
</dbReference>
<comment type="similarity">
    <text evidence="2">Belongs to the band 7/mec-2 family.</text>
</comment>
<dbReference type="Pfam" id="PF01145">
    <property type="entry name" value="Band_7"/>
    <property type="match status" value="1"/>
</dbReference>
<evidence type="ECO:0000313" key="6">
    <source>
        <dbReference type="Proteomes" id="UP000039865"/>
    </source>
</evidence>
<accession>A0A078A4T2</accession>
<keyword evidence="3" id="KW-0496">Mitochondrion</keyword>
<proteinExistence type="inferred from homology"/>
<sequence>MLIGNKFMNRQVRGFATKNDGANFKSGMINLGLAVFVREKYACLIHRFQKYDRLMQPGFNFKIPFVDSVEYVHDLREQVIEISSQVAVTKDNVALHIDGVLYIEIVDPQKASYNVENIYSAITNLAQTTMRSEIGKLTLDKTFEERETLNQNIIKSISKETKDWGISALRYEIKDIEPPSNIQKSMILQAEAERRKRASILTSEGDKLASINVSEAEKKAAVLKAEGAAESMIIQAEASSQALNQIDQALKQQGGLDAAQFLMGQRYIQAYAKLASKDNTIVLPAEPIRVQEQVSKSLHLMQGSGSGYSDKQQQVNQ</sequence>
<dbReference type="InterPro" id="IPR001107">
    <property type="entry name" value="Band_7"/>
</dbReference>
<dbReference type="CDD" id="cd08829">
    <property type="entry name" value="SPFH_paraslipin"/>
    <property type="match status" value="1"/>
</dbReference>
<dbReference type="OrthoDB" id="434619at2759"/>
<gene>
    <name evidence="5" type="primary">Contig13425.g14328</name>
    <name evidence="5" type="ORF">STYLEM_6157</name>
</gene>
<dbReference type="SUPFAM" id="SSF117892">
    <property type="entry name" value="Band 7/SPFH domain"/>
    <property type="match status" value="1"/>
</dbReference>
<dbReference type="SMART" id="SM00244">
    <property type="entry name" value="PHB"/>
    <property type="match status" value="1"/>
</dbReference>
<dbReference type="OMA" id="ISIWCIA"/>
<dbReference type="InterPro" id="IPR050710">
    <property type="entry name" value="Band7/mec-2_domain"/>
</dbReference>
<dbReference type="AlphaFoldDB" id="A0A078A4T2"/>
<evidence type="ECO:0000259" key="4">
    <source>
        <dbReference type="SMART" id="SM00244"/>
    </source>
</evidence>
<protein>
    <submittedName>
        <fullName evidence="5">Band 7 family protein</fullName>
    </submittedName>
</protein>
<dbReference type="GO" id="GO:0007005">
    <property type="term" value="P:mitochondrion organization"/>
    <property type="evidence" value="ECO:0007669"/>
    <property type="project" value="TreeGrafter"/>
</dbReference>
<evidence type="ECO:0000256" key="3">
    <source>
        <dbReference type="ARBA" id="ARBA00023128"/>
    </source>
</evidence>
<dbReference type="InterPro" id="IPR001972">
    <property type="entry name" value="Stomatin_HflK_fam"/>
</dbReference>
<keyword evidence="6" id="KW-1185">Reference proteome</keyword>
<evidence type="ECO:0000256" key="2">
    <source>
        <dbReference type="ARBA" id="ARBA00008164"/>
    </source>
</evidence>
<comment type="subcellular location">
    <subcellularLocation>
        <location evidence="1">Mitochondrion</location>
    </subcellularLocation>
</comment>
<feature type="domain" description="Band 7" evidence="4">
    <location>
        <begin position="32"/>
        <end position="190"/>
    </location>
</feature>
<dbReference type="Proteomes" id="UP000039865">
    <property type="component" value="Unassembled WGS sequence"/>
</dbReference>
<dbReference type="FunFam" id="3.30.479.30:FF:000004">
    <property type="entry name" value="Putative membrane protease family, stomatin"/>
    <property type="match status" value="1"/>
</dbReference>
<dbReference type="GO" id="GO:0098552">
    <property type="term" value="C:side of membrane"/>
    <property type="evidence" value="ECO:0007669"/>
    <property type="project" value="UniProtKB-ARBA"/>
</dbReference>
<dbReference type="InParanoid" id="A0A078A4T2"/>